<dbReference type="GO" id="GO:0042285">
    <property type="term" value="F:xylosyltransferase activity"/>
    <property type="evidence" value="ECO:0007669"/>
    <property type="project" value="TreeGrafter"/>
</dbReference>
<evidence type="ECO:0000256" key="7">
    <source>
        <dbReference type="ARBA" id="ARBA00022989"/>
    </source>
</evidence>
<evidence type="ECO:0000256" key="8">
    <source>
        <dbReference type="ARBA" id="ARBA00023034"/>
    </source>
</evidence>
<comment type="caution">
    <text evidence="15">The sequence shown here is derived from an EMBL/GenBank/DDBJ whole genome shotgun (WGS) entry which is preliminary data.</text>
</comment>
<feature type="site" description="Interaction with galactose moiety of substrate glycoprotein" evidence="12">
    <location>
        <position position="264"/>
    </location>
</feature>
<evidence type="ECO:0000256" key="6">
    <source>
        <dbReference type="ARBA" id="ARBA00022968"/>
    </source>
</evidence>
<dbReference type="PANTHER" id="PTHR10896">
    <property type="entry name" value="GALACTOSYLGALACTOSYLXYLOSYLPROTEIN 3-BETA-GLUCURONOSYLTRANSFERASE BETA-1,3-GLUCURONYLTRANSFERASE"/>
    <property type="match status" value="1"/>
</dbReference>
<keyword evidence="10" id="KW-0325">Glycoprotein</keyword>
<dbReference type="GO" id="GO:0000139">
    <property type="term" value="C:Golgi membrane"/>
    <property type="evidence" value="ECO:0007669"/>
    <property type="project" value="UniProtKB-SubCell"/>
</dbReference>
<evidence type="ECO:0000256" key="11">
    <source>
        <dbReference type="ARBA" id="ARBA00023316"/>
    </source>
</evidence>
<gene>
    <name evidence="15" type="ORF">PVAP13_7NG087880</name>
</gene>
<comment type="similarity">
    <text evidence="2 13">Belongs to the glycosyltransferase 43 family.</text>
</comment>
<dbReference type="SUPFAM" id="SSF53448">
    <property type="entry name" value="Nucleotide-diphospho-sugar transferases"/>
    <property type="match status" value="1"/>
</dbReference>
<keyword evidence="8 13" id="KW-0333">Golgi apparatus</keyword>
<feature type="region of interest" description="Disordered" evidence="14">
    <location>
        <begin position="20"/>
        <end position="45"/>
    </location>
</feature>
<dbReference type="EC" id="2.4.-.-" evidence="13"/>
<evidence type="ECO:0000256" key="13">
    <source>
        <dbReference type="RuleBase" id="RU363127"/>
    </source>
</evidence>
<evidence type="ECO:0000256" key="3">
    <source>
        <dbReference type="ARBA" id="ARBA00022676"/>
    </source>
</evidence>
<accession>A0A8T0Q2T2</accession>
<dbReference type="EMBL" id="CM029050">
    <property type="protein sequence ID" value="KAG2564604.1"/>
    <property type="molecule type" value="Genomic_DNA"/>
</dbReference>
<dbReference type="InterPro" id="IPR029044">
    <property type="entry name" value="Nucleotide-diphossugar_trans"/>
</dbReference>
<dbReference type="GO" id="GO:0015018">
    <property type="term" value="F:galactosylgalactosylxylosylprotein 3-beta-glucuronosyltransferase activity"/>
    <property type="evidence" value="ECO:0007669"/>
    <property type="project" value="InterPro"/>
</dbReference>
<comment type="subcellular location">
    <subcellularLocation>
        <location evidence="1 13">Golgi apparatus membrane</location>
        <topology evidence="1 13">Single-pass type II membrane protein</topology>
    </subcellularLocation>
</comment>
<keyword evidence="5" id="KW-0812">Transmembrane</keyword>
<dbReference type="Pfam" id="PF03360">
    <property type="entry name" value="Glyco_transf_43"/>
    <property type="match status" value="1"/>
</dbReference>
<dbReference type="Proteomes" id="UP000823388">
    <property type="component" value="Chromosome 7N"/>
</dbReference>
<dbReference type="PANTHER" id="PTHR10896:SF33">
    <property type="entry name" value="GLUCURONOSYLTRANSFERASE OS04G0103100-RELATED"/>
    <property type="match status" value="1"/>
</dbReference>
<evidence type="ECO:0000256" key="2">
    <source>
        <dbReference type="ARBA" id="ARBA00007706"/>
    </source>
</evidence>
<dbReference type="Gene3D" id="3.90.550.10">
    <property type="entry name" value="Spore Coat Polysaccharide Biosynthesis Protein SpsA, Chain A"/>
    <property type="match status" value="1"/>
</dbReference>
<proteinExistence type="inferred from homology"/>
<evidence type="ECO:0000256" key="5">
    <source>
        <dbReference type="ARBA" id="ARBA00022692"/>
    </source>
</evidence>
<sequence length="404" mass="45898">MASIRRPHSPAKQHLLRYHHPFASSSPPSSPLRHSSSSSSSPRTHHHNLYPHPFLFLSRRPLPRFAAFFLLGSFLGLLHFLSHLPHTPHIRPADPVAAAAGLRQHLQLPIRVPDDDDADDTRKKLLIVVTPTRARAAQAYYLSRMGQTLLLVDPPLLWVVVQAGEPTPEAAAALRRTTVMHRYVGCCDNLNASSSSSADDLRPRQMNAALDLVENHRLDGIVYFAHEEGVYSLDLFQRLRQIRRFGTWPVPVVSENRKDGVVLEGPVCKQNQVVGWHTSEGHSKLRRFHVAMSGFAFNSTMLWDPKLRSHVAWNSIRHPEMVKEGFQVSCMFLSSLFFICIYSDSSVRTIQCSVLVHLIWRLLLIHFLKNLNRKLISILSFLHHYYTTLDMLNFMKVKGCSGIK</sequence>
<dbReference type="GO" id="GO:0071555">
    <property type="term" value="P:cell wall organization"/>
    <property type="evidence" value="ECO:0007669"/>
    <property type="project" value="UniProtKB-KW"/>
</dbReference>
<dbReference type="AlphaFoldDB" id="A0A8T0Q2T2"/>
<dbReference type="GO" id="GO:0009834">
    <property type="term" value="P:plant-type secondary cell wall biogenesis"/>
    <property type="evidence" value="ECO:0007669"/>
    <property type="project" value="TreeGrafter"/>
</dbReference>
<keyword evidence="3" id="KW-0328">Glycosyltransferase</keyword>
<evidence type="ECO:0000256" key="9">
    <source>
        <dbReference type="ARBA" id="ARBA00023136"/>
    </source>
</evidence>
<keyword evidence="11 13" id="KW-0961">Cell wall biogenesis/degradation</keyword>
<dbReference type="InterPro" id="IPR005027">
    <property type="entry name" value="Glyco_trans_43"/>
</dbReference>
<organism evidence="15 16">
    <name type="scientific">Panicum virgatum</name>
    <name type="common">Blackwell switchgrass</name>
    <dbReference type="NCBI Taxonomy" id="38727"/>
    <lineage>
        <taxon>Eukaryota</taxon>
        <taxon>Viridiplantae</taxon>
        <taxon>Streptophyta</taxon>
        <taxon>Embryophyta</taxon>
        <taxon>Tracheophyta</taxon>
        <taxon>Spermatophyta</taxon>
        <taxon>Magnoliopsida</taxon>
        <taxon>Liliopsida</taxon>
        <taxon>Poales</taxon>
        <taxon>Poaceae</taxon>
        <taxon>PACMAD clade</taxon>
        <taxon>Panicoideae</taxon>
        <taxon>Panicodae</taxon>
        <taxon>Paniceae</taxon>
        <taxon>Panicinae</taxon>
        <taxon>Panicum</taxon>
        <taxon>Panicum sect. Hiantes</taxon>
    </lineage>
</organism>
<evidence type="ECO:0000256" key="4">
    <source>
        <dbReference type="ARBA" id="ARBA00022679"/>
    </source>
</evidence>
<protein>
    <recommendedName>
        <fullName evidence="13">Glycosyltransferases</fullName>
        <ecNumber evidence="13">2.4.-.-</ecNumber>
    </recommendedName>
</protein>
<keyword evidence="4 13" id="KW-0808">Transferase</keyword>
<feature type="compositionally biased region" description="Low complexity" evidence="14">
    <location>
        <begin position="21"/>
        <end position="42"/>
    </location>
</feature>
<reference evidence="15" key="1">
    <citation type="submission" date="2020-05" db="EMBL/GenBank/DDBJ databases">
        <title>WGS assembly of Panicum virgatum.</title>
        <authorList>
            <person name="Lovell J.T."/>
            <person name="Jenkins J."/>
            <person name="Shu S."/>
            <person name="Juenger T.E."/>
            <person name="Schmutz J."/>
        </authorList>
    </citation>
    <scope>NUCLEOTIDE SEQUENCE</scope>
    <source>
        <strain evidence="15">AP13</strain>
    </source>
</reference>
<keyword evidence="9" id="KW-0472">Membrane</keyword>
<name>A0A8T0Q2T2_PANVG</name>
<evidence type="ECO:0000313" key="15">
    <source>
        <dbReference type="EMBL" id="KAG2564604.1"/>
    </source>
</evidence>
<keyword evidence="7" id="KW-1133">Transmembrane helix</keyword>
<dbReference type="GO" id="GO:0010417">
    <property type="term" value="P:glucuronoxylan biosynthetic process"/>
    <property type="evidence" value="ECO:0007669"/>
    <property type="project" value="TreeGrafter"/>
</dbReference>
<keyword evidence="6 13" id="KW-0735">Signal-anchor</keyword>
<evidence type="ECO:0000256" key="1">
    <source>
        <dbReference type="ARBA" id="ARBA00004323"/>
    </source>
</evidence>
<evidence type="ECO:0000313" key="16">
    <source>
        <dbReference type="Proteomes" id="UP000823388"/>
    </source>
</evidence>
<keyword evidence="16" id="KW-1185">Reference proteome</keyword>
<evidence type="ECO:0000256" key="10">
    <source>
        <dbReference type="ARBA" id="ARBA00023180"/>
    </source>
</evidence>
<evidence type="ECO:0000256" key="14">
    <source>
        <dbReference type="SAM" id="MobiDB-lite"/>
    </source>
</evidence>
<comment type="function">
    <text evidence="13">Involved in the synthesis of glucuronoxylan hemicellulose in secondary cell walls.</text>
</comment>
<evidence type="ECO:0000256" key="12">
    <source>
        <dbReference type="PIRSR" id="PIRSR605027-4"/>
    </source>
</evidence>